<sequence>MSSNFERLLKIEVRLPSSHPQLLSGLDTWLRLGLISDAQVRQICREFLVCPVVLEPQTQPEPRIVATLDTKALPTRVQKPNVLVTMLQSLGAELSVRWLLFLGMFLVVLSSGVLAGSQWEKFPPVGQYGVLLAYTLTFWGVSFWAGKQPNLDLTAQTLVIVTLLLVPVNFWAMDSFGLWHNPLQWIVVAIASIILTTITAIICNNRRFVINNVLGKLPLVNILVLSYLHWGWAIPGFPLIAVYLAIAGTTIATIYHTRYQQRQILSAEDTHARVNLKLPYAVIIYALVVLLVRAIFVAGVNVQELGLAIGICGSLVTTLGSPFTREDAENSPHPRVSPSPPLPVFPRILTSQAGGVLLLLGWLVSVSEHYPWQATVVSGLGLWFFKRRLQLRGSKTDVVVIFAIGLQAMWLIWRLVPPQSQQWAIATGTHVTNSQNASWTLLSVALFPYIIFMLVLTNYLKSQSKPQLADFGEKLTLIFGILLTLLSLGNPTLRSLNLLFSTITLASVSLQYTSRLSLAYITQITGVLTLCSIINNLAPHLSEQIWASILIAVTVLGWAFSLGDGIWKRSRWHIGLGLAALSYSLLWINAKLSWTGSSNFNENWGLVWLIIPITLTGIASLGFKRITNIWLSVAALGLSQLLTLPLSGIRLIGLAVATTLMFPNTYYSRKLESAVITVGFGLSFISALLWEGVPRLPHLSLQGWHLVGAISVISLWLGREGLITQNSTFPLSQIYALAVDKWAIVLCAVELLVLSFHSLLVYQGLAHPGFLYLVSSAITLVAIVYRSRQRFTNWGFYGVGWSLELLAAELVAFSEYSLIKISIANITLGLITQFLGEWLLRRNQLERLPNRWHILPLVYGIFGAVLRWHTFAKWTGLSSFAIAFIALGVGRRRQEFRPLVYLGLFGISIAAYEILLYQALQAKGGVFGDLLISMSVLGTGIMYAYRVLTPWILNYLNLTTAELEVVAHLHWFLSSYFLVSASFTPINLKMVGLGAGVFLIRYAIFQGRSFQQERILASEIWVYLGLLEVACLRVYLLGIPIIQSLEQNLASWRVAIASIIAYFLYILPWEAWGWYKRPWQRATYILPLVFLWEPRIEPNPISLLIAASFYIFVAKAANQFRFTYISIILCDWTVFNWLQSINLSDPLLYVTVIGLSLLYIAQLDPYFRSPETRAKRHLLRLLGSGIICFWAIIFHQDLALIPGVFSLVAIITGLALRVRAFLYIGLISFFITSVYQLVVLSWLYSFFKWVIGLLVGIILISLAANFETRRQKLYSLIRNTTEELQTWE</sequence>
<feature type="transmembrane region" description="Helical" evidence="1">
    <location>
        <begin position="1178"/>
        <end position="1193"/>
    </location>
</feature>
<feature type="transmembrane region" description="Helical" evidence="1">
    <location>
        <begin position="874"/>
        <end position="890"/>
    </location>
</feature>
<feature type="transmembrane region" description="Helical" evidence="1">
    <location>
        <begin position="1020"/>
        <end position="1042"/>
    </location>
</feature>
<feature type="transmembrane region" description="Helical" evidence="1">
    <location>
        <begin position="1221"/>
        <end position="1243"/>
    </location>
</feature>
<name>A0AAP5I612_9CYAN</name>
<evidence type="ECO:0000313" key="2">
    <source>
        <dbReference type="EMBL" id="MDR9893130.1"/>
    </source>
</evidence>
<feature type="transmembrane region" description="Helical" evidence="1">
    <location>
        <begin position="1199"/>
        <end position="1216"/>
    </location>
</feature>
<comment type="caution">
    <text evidence="2">The sequence shown here is derived from an EMBL/GenBank/DDBJ whole genome shotgun (WGS) entry which is preliminary data.</text>
</comment>
<feature type="transmembrane region" description="Helical" evidence="1">
    <location>
        <begin position="236"/>
        <end position="257"/>
    </location>
</feature>
<organism evidence="2 3">
    <name type="scientific">Aetokthonos hydrillicola Thurmond2011</name>
    <dbReference type="NCBI Taxonomy" id="2712845"/>
    <lineage>
        <taxon>Bacteria</taxon>
        <taxon>Bacillati</taxon>
        <taxon>Cyanobacteriota</taxon>
        <taxon>Cyanophyceae</taxon>
        <taxon>Nostocales</taxon>
        <taxon>Hapalosiphonaceae</taxon>
        <taxon>Aetokthonos</taxon>
    </lineage>
</organism>
<feature type="transmembrane region" description="Helical" evidence="1">
    <location>
        <begin position="518"/>
        <end position="538"/>
    </location>
</feature>
<feature type="transmembrane region" description="Helical" evidence="1">
    <location>
        <begin position="398"/>
        <end position="416"/>
    </location>
</feature>
<feature type="transmembrane region" description="Helical" evidence="1">
    <location>
        <begin position="1249"/>
        <end position="1266"/>
    </location>
</feature>
<feature type="transmembrane region" description="Helical" evidence="1">
    <location>
        <begin position="899"/>
        <end position="920"/>
    </location>
</feature>
<protein>
    <submittedName>
        <fullName evidence="2">DUF2157 domain-containing protein</fullName>
    </submittedName>
</protein>
<evidence type="ECO:0000313" key="3">
    <source>
        <dbReference type="Proteomes" id="UP000667802"/>
    </source>
</evidence>
<feature type="transmembrane region" description="Helical" evidence="1">
    <location>
        <begin position="852"/>
        <end position="868"/>
    </location>
</feature>
<feature type="transmembrane region" description="Helical" evidence="1">
    <location>
        <begin position="125"/>
        <end position="146"/>
    </location>
</feature>
<feature type="transmembrane region" description="Helical" evidence="1">
    <location>
        <begin position="926"/>
        <end position="945"/>
    </location>
</feature>
<feature type="transmembrane region" description="Helical" evidence="1">
    <location>
        <begin position="604"/>
        <end position="623"/>
    </location>
</feature>
<feature type="transmembrane region" description="Helical" evidence="1">
    <location>
        <begin position="183"/>
        <end position="202"/>
    </location>
</feature>
<feature type="transmembrane region" description="Helical" evidence="1">
    <location>
        <begin position="794"/>
        <end position="813"/>
    </location>
</feature>
<feature type="transmembrane region" description="Helical" evidence="1">
    <location>
        <begin position="952"/>
        <end position="971"/>
    </location>
</feature>
<dbReference type="Proteomes" id="UP000667802">
    <property type="component" value="Unassembled WGS sequence"/>
</dbReference>
<gene>
    <name evidence="2" type="ORF">G7B40_000835</name>
</gene>
<feature type="transmembrane region" description="Helical" evidence="1">
    <location>
        <begin position="153"/>
        <end position="171"/>
    </location>
</feature>
<accession>A0AAP5I612</accession>
<dbReference type="EMBL" id="JAALHA020000001">
    <property type="protein sequence ID" value="MDR9893130.1"/>
    <property type="molecule type" value="Genomic_DNA"/>
</dbReference>
<dbReference type="RefSeq" id="WP_208340960.1">
    <property type="nucleotide sequence ID" value="NZ_CAWQFN010000771.1"/>
</dbReference>
<feature type="transmembrane region" description="Helical" evidence="1">
    <location>
        <begin position="209"/>
        <end position="230"/>
    </location>
</feature>
<keyword evidence="1" id="KW-0472">Membrane</keyword>
<evidence type="ECO:0000256" key="1">
    <source>
        <dbReference type="SAM" id="Phobius"/>
    </source>
</evidence>
<feature type="transmembrane region" description="Helical" evidence="1">
    <location>
        <begin position="98"/>
        <end position="119"/>
    </location>
</feature>
<feature type="transmembrane region" description="Helical" evidence="1">
    <location>
        <begin position="819"/>
        <end position="840"/>
    </location>
</feature>
<feature type="transmembrane region" description="Helical" evidence="1">
    <location>
        <begin position="1054"/>
        <end position="1075"/>
    </location>
</feature>
<proteinExistence type="predicted"/>
<feature type="transmembrane region" description="Helical" evidence="1">
    <location>
        <begin position="471"/>
        <end position="489"/>
    </location>
</feature>
<feature type="transmembrane region" description="Helical" evidence="1">
    <location>
        <begin position="674"/>
        <end position="693"/>
    </location>
</feature>
<keyword evidence="3" id="KW-1185">Reference proteome</keyword>
<feature type="transmembrane region" description="Helical" evidence="1">
    <location>
        <begin position="629"/>
        <end position="662"/>
    </location>
</feature>
<feature type="transmembrane region" description="Helical" evidence="1">
    <location>
        <begin position="278"/>
        <end position="299"/>
    </location>
</feature>
<feature type="transmembrane region" description="Helical" evidence="1">
    <location>
        <begin position="436"/>
        <end position="459"/>
    </location>
</feature>
<feature type="transmembrane region" description="Helical" evidence="1">
    <location>
        <begin position="765"/>
        <end position="785"/>
    </location>
</feature>
<feature type="transmembrane region" description="Helical" evidence="1">
    <location>
        <begin position="699"/>
        <end position="718"/>
    </location>
</feature>
<feature type="transmembrane region" description="Helical" evidence="1">
    <location>
        <begin position="739"/>
        <end position="759"/>
    </location>
</feature>
<keyword evidence="1" id="KW-1133">Transmembrane helix</keyword>
<feature type="transmembrane region" description="Helical" evidence="1">
    <location>
        <begin position="545"/>
        <end position="566"/>
    </location>
</feature>
<feature type="transmembrane region" description="Helical" evidence="1">
    <location>
        <begin position="977"/>
        <end position="1000"/>
    </location>
</feature>
<reference evidence="3" key="1">
    <citation type="journal article" date="2021" name="Science">
        <title>Hunting the eagle killer: A cyanobacterial neurotoxin causes vacuolar myelinopathy.</title>
        <authorList>
            <person name="Breinlinger S."/>
            <person name="Phillips T.J."/>
            <person name="Haram B.N."/>
            <person name="Mares J."/>
            <person name="Martinez Yerena J.A."/>
            <person name="Hrouzek P."/>
            <person name="Sobotka R."/>
            <person name="Henderson W.M."/>
            <person name="Schmieder P."/>
            <person name="Williams S.M."/>
            <person name="Lauderdale J.D."/>
            <person name="Wilde H.D."/>
            <person name="Gerrin W."/>
            <person name="Kust A."/>
            <person name="Washington J.W."/>
            <person name="Wagner C."/>
            <person name="Geier B."/>
            <person name="Liebeke M."/>
            <person name="Enke H."/>
            <person name="Niedermeyer T.H.J."/>
            <person name="Wilde S.B."/>
        </authorList>
    </citation>
    <scope>NUCLEOTIDE SEQUENCE [LARGE SCALE GENOMIC DNA]</scope>
    <source>
        <strain evidence="3">Thurmond2011</strain>
    </source>
</reference>
<keyword evidence="1" id="KW-0812">Transmembrane</keyword>
<feature type="transmembrane region" description="Helical" evidence="1">
    <location>
        <begin position="344"/>
        <end position="364"/>
    </location>
</feature>
<feature type="transmembrane region" description="Helical" evidence="1">
    <location>
        <begin position="572"/>
        <end position="592"/>
    </location>
</feature>